<evidence type="ECO:0000256" key="2">
    <source>
        <dbReference type="ARBA" id="ARBA00005227"/>
    </source>
</evidence>
<name>A0A8J2SB64_9STRA</name>
<proteinExistence type="inferred from homology"/>
<feature type="transmembrane region" description="Helical" evidence="7">
    <location>
        <begin position="343"/>
        <end position="370"/>
    </location>
</feature>
<keyword evidence="3 7" id="KW-0812">Transmembrane</keyword>
<dbReference type="AlphaFoldDB" id="A0A8J2SB64"/>
<evidence type="ECO:0000256" key="4">
    <source>
        <dbReference type="ARBA" id="ARBA00022729"/>
    </source>
</evidence>
<evidence type="ECO:0000313" key="9">
    <source>
        <dbReference type="Proteomes" id="UP000789595"/>
    </source>
</evidence>
<feature type="transmembrane region" description="Helical" evidence="7">
    <location>
        <begin position="416"/>
        <end position="438"/>
    </location>
</feature>
<accession>A0A8J2SB64</accession>
<protein>
    <recommendedName>
        <fullName evidence="7">Transmembrane 9 superfamily member</fullName>
    </recommendedName>
</protein>
<comment type="caution">
    <text evidence="8">The sequence shown here is derived from an EMBL/GenBank/DDBJ whole genome shotgun (WGS) entry which is preliminary data.</text>
</comment>
<feature type="transmembrane region" description="Helical" evidence="7">
    <location>
        <begin position="450"/>
        <end position="473"/>
    </location>
</feature>
<evidence type="ECO:0000256" key="7">
    <source>
        <dbReference type="RuleBase" id="RU363079"/>
    </source>
</evidence>
<dbReference type="PANTHER" id="PTHR10766:SF111">
    <property type="entry name" value="TRANSMEMBRANE 9 SUPERFAMILY MEMBER 2"/>
    <property type="match status" value="1"/>
</dbReference>
<evidence type="ECO:0000256" key="5">
    <source>
        <dbReference type="ARBA" id="ARBA00022989"/>
    </source>
</evidence>
<sequence length="642" mass="72736">MNARLVSVAWALNFARAFYLPGVAPREYESGEKVELKVNKLTSVRTQLPYDYYSHKFCKPHGGVQATAENLGEFLSGDRIENSPYLLFMRMDEYCKVLCQTKLNAHNILQFKRSIDEWYHHNWIVDNIPAASVIDTESFVTTSYSRGFPVGYYDRVSGKHFLYNHANIVIEYHEAVPGGNRIVGFYVEPFSVQHEFVGGVSWDGKDTTPALQTCSTAEPMDLNQAKDHALALTKSIEVLFTYDIVWKPSNIKWASRWDIYLSMDNAVPKKVHWFSIVNSLLIVFCLSGMIAIILTRNLRRDISQYNRLPTDEDPESEISTSEETGWKLVHQDVFRPPTTCPMFLCVFIGGGVQVLVMALLTIAFAAVGFISPANRGSLMFVMLVLFALMGTFAGYHCARLYKTFKGQHWQRATAATALLFPGGSFLVFVSLDLALASYKDSTGAVPITSMVALLALWLGISVPLVFLGAYLGFRKEPIEFPAKYSNIPRPIPMPPWYLSSAFTVTTGGILPFGACFVELFFILSSMWMDQYYYVFGFTFLVFAILLITCAEITIVFLYFQLCAEDYRWWWRTFLTSGSTAAYVFVYSSLYFTKLESNLPITYLLYFGYMLIICFGIFLFTGTTGFYAALWFNIVIFGSIKVD</sequence>
<comment type="subcellular location">
    <subcellularLocation>
        <location evidence="1">Membrane</location>
        <topology evidence="1">Multi-pass membrane protein</topology>
    </subcellularLocation>
</comment>
<feature type="transmembrane region" description="Helical" evidence="7">
    <location>
        <begin position="533"/>
        <end position="559"/>
    </location>
</feature>
<dbReference type="InterPro" id="IPR004240">
    <property type="entry name" value="EMP70"/>
</dbReference>
<feature type="transmembrane region" description="Helical" evidence="7">
    <location>
        <begin position="376"/>
        <end position="395"/>
    </location>
</feature>
<comment type="similarity">
    <text evidence="2 7">Belongs to the nonaspanin (TM9SF) (TC 9.A.2) family.</text>
</comment>
<dbReference type="PANTHER" id="PTHR10766">
    <property type="entry name" value="TRANSMEMBRANE 9 SUPERFAMILY PROTEIN"/>
    <property type="match status" value="1"/>
</dbReference>
<keyword evidence="6 7" id="KW-0472">Membrane</keyword>
<feature type="chain" id="PRO_5035342326" description="Transmembrane 9 superfamily member" evidence="7">
    <location>
        <begin position="18"/>
        <end position="642"/>
    </location>
</feature>
<evidence type="ECO:0000256" key="1">
    <source>
        <dbReference type="ARBA" id="ARBA00004141"/>
    </source>
</evidence>
<dbReference type="InterPro" id="IPR036259">
    <property type="entry name" value="MFS_trans_sf"/>
</dbReference>
<dbReference type="OrthoDB" id="1666796at2759"/>
<feature type="signal peptide" evidence="7">
    <location>
        <begin position="1"/>
        <end position="17"/>
    </location>
</feature>
<dbReference type="GO" id="GO:0005737">
    <property type="term" value="C:cytoplasm"/>
    <property type="evidence" value="ECO:0007669"/>
    <property type="project" value="UniProtKB-ARBA"/>
</dbReference>
<evidence type="ECO:0000256" key="6">
    <source>
        <dbReference type="ARBA" id="ARBA00023136"/>
    </source>
</evidence>
<keyword evidence="9" id="KW-1185">Reference proteome</keyword>
<evidence type="ECO:0000256" key="3">
    <source>
        <dbReference type="ARBA" id="ARBA00022692"/>
    </source>
</evidence>
<keyword evidence="5 7" id="KW-1133">Transmembrane helix</keyword>
<feature type="transmembrane region" description="Helical" evidence="7">
    <location>
        <begin position="568"/>
        <end position="591"/>
    </location>
</feature>
<dbReference type="GO" id="GO:0072657">
    <property type="term" value="P:protein localization to membrane"/>
    <property type="evidence" value="ECO:0007669"/>
    <property type="project" value="TreeGrafter"/>
</dbReference>
<dbReference type="Pfam" id="PF02990">
    <property type="entry name" value="EMP70"/>
    <property type="match status" value="1"/>
</dbReference>
<feature type="transmembrane region" description="Helical" evidence="7">
    <location>
        <begin position="271"/>
        <end position="294"/>
    </location>
</feature>
<reference evidence="8" key="1">
    <citation type="submission" date="2021-11" db="EMBL/GenBank/DDBJ databases">
        <authorList>
            <consortium name="Genoscope - CEA"/>
            <person name="William W."/>
        </authorList>
    </citation>
    <scope>NUCLEOTIDE SEQUENCE</scope>
</reference>
<dbReference type="SUPFAM" id="SSF103473">
    <property type="entry name" value="MFS general substrate transporter"/>
    <property type="match status" value="1"/>
</dbReference>
<keyword evidence="4 7" id="KW-0732">Signal</keyword>
<dbReference type="GO" id="GO:0016020">
    <property type="term" value="C:membrane"/>
    <property type="evidence" value="ECO:0007669"/>
    <property type="project" value="UniProtKB-SubCell"/>
</dbReference>
<gene>
    <name evidence="8" type="ORF">PECAL_1P15000</name>
</gene>
<dbReference type="EMBL" id="CAKKNE010000001">
    <property type="protein sequence ID" value="CAH0365089.1"/>
    <property type="molecule type" value="Genomic_DNA"/>
</dbReference>
<organism evidence="8 9">
    <name type="scientific">Pelagomonas calceolata</name>
    <dbReference type="NCBI Taxonomy" id="35677"/>
    <lineage>
        <taxon>Eukaryota</taxon>
        <taxon>Sar</taxon>
        <taxon>Stramenopiles</taxon>
        <taxon>Ochrophyta</taxon>
        <taxon>Pelagophyceae</taxon>
        <taxon>Pelagomonadales</taxon>
        <taxon>Pelagomonadaceae</taxon>
        <taxon>Pelagomonas</taxon>
    </lineage>
</organism>
<feature type="transmembrane region" description="Helical" evidence="7">
    <location>
        <begin position="603"/>
        <end position="636"/>
    </location>
</feature>
<evidence type="ECO:0000313" key="8">
    <source>
        <dbReference type="EMBL" id="CAH0365089.1"/>
    </source>
</evidence>
<dbReference type="Proteomes" id="UP000789595">
    <property type="component" value="Unassembled WGS sequence"/>
</dbReference>
<feature type="transmembrane region" description="Helical" evidence="7">
    <location>
        <begin position="494"/>
        <end position="527"/>
    </location>
</feature>